<evidence type="ECO:0000256" key="1">
    <source>
        <dbReference type="ARBA" id="ARBA00008775"/>
    </source>
</evidence>
<dbReference type="PANTHER" id="PTHR32097:SF4">
    <property type="entry name" value="GENERAL STRESS PROTEIN 16U"/>
    <property type="match status" value="1"/>
</dbReference>
<feature type="domain" description="TerD" evidence="3">
    <location>
        <begin position="1"/>
        <end position="171"/>
    </location>
</feature>
<evidence type="ECO:0000259" key="3">
    <source>
        <dbReference type="Pfam" id="PF02342"/>
    </source>
</evidence>
<proteinExistence type="inferred from homology"/>
<feature type="region of interest" description="Disordered" evidence="2">
    <location>
        <begin position="175"/>
        <end position="406"/>
    </location>
</feature>
<name>A0ABP9GKZ5_9ACTN</name>
<dbReference type="EMBL" id="BAABHS010000001">
    <property type="protein sequence ID" value="GAA4946429.1"/>
    <property type="molecule type" value="Genomic_DNA"/>
</dbReference>
<dbReference type="Gene3D" id="2.60.60.30">
    <property type="entry name" value="sav2460 like domains"/>
    <property type="match status" value="1"/>
</dbReference>
<evidence type="ECO:0000313" key="5">
    <source>
        <dbReference type="Proteomes" id="UP001500466"/>
    </source>
</evidence>
<dbReference type="Proteomes" id="UP001500466">
    <property type="component" value="Unassembled WGS sequence"/>
</dbReference>
<dbReference type="InterPro" id="IPR051324">
    <property type="entry name" value="Stress/Tellurium_Resist"/>
</dbReference>
<feature type="compositionally biased region" description="Low complexity" evidence="2">
    <location>
        <begin position="184"/>
        <end position="243"/>
    </location>
</feature>
<protein>
    <recommendedName>
        <fullName evidence="3">TerD domain-containing protein</fullName>
    </recommendedName>
</protein>
<feature type="compositionally biased region" description="Low complexity" evidence="2">
    <location>
        <begin position="307"/>
        <end position="327"/>
    </location>
</feature>
<feature type="compositionally biased region" description="Pro residues" evidence="2">
    <location>
        <begin position="291"/>
        <end position="306"/>
    </location>
</feature>
<accession>A0ABP9GKZ5</accession>
<reference evidence="5" key="1">
    <citation type="journal article" date="2019" name="Int. J. Syst. Evol. Microbiol.">
        <title>The Global Catalogue of Microorganisms (GCM) 10K type strain sequencing project: providing services to taxonomists for standard genome sequencing and annotation.</title>
        <authorList>
            <consortium name="The Broad Institute Genomics Platform"/>
            <consortium name="The Broad Institute Genome Sequencing Center for Infectious Disease"/>
            <person name="Wu L."/>
            <person name="Ma J."/>
        </authorList>
    </citation>
    <scope>NUCLEOTIDE SEQUENCE [LARGE SCALE GENOMIC DNA]</scope>
    <source>
        <strain evidence="5">JCM 17986</strain>
    </source>
</reference>
<sequence>MTQVMTKGANTVLGAESVRVVLEWRPGAGVPDIDCSALLLGANGKVRTDADFVFYNQPRHPSGAVVHGDKVVAAAGCSDAFRVDIKALEPSVARVVVAGSAYEGRVSQVPNLILRVFDAGSGTELLNFPIAGATTETAFVFGEIYQRNDQWKFRAVGQGYDTGLAGLAMDYGINVDDEEDDEPAPAAVPAPSAGPRQGSASPAPAASPSAATPSTPSPSTSSPWPTPAPTTAGPASTPATARPQPSAGRAPVTPTPFADLPATALMPASLPDSAPPAGASTGPQSPYGGIPIPPPPGLDDPAPGFPATPGHGSAGGPASQPASAAGPVSNPGTPAGTLTPAGVMHMPPGGPQYAPGAMPQGPHSSPGHTPQATPAHTPAPSGPGFPGGPAPQTQWLNNPPQGPQFQ</sequence>
<feature type="compositionally biased region" description="Low complexity" evidence="2">
    <location>
        <begin position="366"/>
        <end position="379"/>
    </location>
</feature>
<dbReference type="InterPro" id="IPR003325">
    <property type="entry name" value="TerD"/>
</dbReference>
<evidence type="ECO:0000256" key="2">
    <source>
        <dbReference type="SAM" id="MobiDB-lite"/>
    </source>
</evidence>
<keyword evidence="5" id="KW-1185">Reference proteome</keyword>
<comment type="similarity">
    <text evidence="1">Belongs to the CAPAB/TerDEXZ family.</text>
</comment>
<feature type="compositionally biased region" description="Pro residues" evidence="2">
    <location>
        <begin position="380"/>
        <end position="389"/>
    </location>
</feature>
<dbReference type="RefSeq" id="WP_345673335.1">
    <property type="nucleotide sequence ID" value="NZ_BAABHS010000001.1"/>
</dbReference>
<dbReference type="PANTHER" id="PTHR32097">
    <property type="entry name" value="CAMP-BINDING PROTEIN 1-RELATED"/>
    <property type="match status" value="1"/>
</dbReference>
<gene>
    <name evidence="4" type="ORF">GCM10023205_02750</name>
</gene>
<comment type="caution">
    <text evidence="4">The sequence shown here is derived from an EMBL/GenBank/DDBJ whole genome shotgun (WGS) entry which is preliminary data.</text>
</comment>
<dbReference type="CDD" id="cd06974">
    <property type="entry name" value="TerD_like"/>
    <property type="match status" value="1"/>
</dbReference>
<evidence type="ECO:0000313" key="4">
    <source>
        <dbReference type="EMBL" id="GAA4946429.1"/>
    </source>
</evidence>
<feature type="compositionally biased region" description="Polar residues" evidence="2">
    <location>
        <begin position="392"/>
        <end position="406"/>
    </location>
</feature>
<organism evidence="4 5">
    <name type="scientific">Yinghuangia aomiensis</name>
    <dbReference type="NCBI Taxonomy" id="676205"/>
    <lineage>
        <taxon>Bacteria</taxon>
        <taxon>Bacillati</taxon>
        <taxon>Actinomycetota</taxon>
        <taxon>Actinomycetes</taxon>
        <taxon>Kitasatosporales</taxon>
        <taxon>Streptomycetaceae</taxon>
        <taxon>Yinghuangia</taxon>
    </lineage>
</organism>
<dbReference type="Pfam" id="PF02342">
    <property type="entry name" value="TerD"/>
    <property type="match status" value="1"/>
</dbReference>